<feature type="domain" description="Mechanosensitive ion channel MscS" evidence="7">
    <location>
        <begin position="197"/>
        <end position="262"/>
    </location>
</feature>
<sequence>MEQPIGTTIDEAGRAVGSVLAPLIGVAIGVVAAYLLARLVGVLVVRVARRHPVIAHVTHRCRRPFRFLLVLIGAWAGVVIATPVTAGEEAPWWRDLVIHGLVIAVILATAWLLMSVVRVAEDAAFDRYRLDSADNGRARRVHTQVQMLRRLSVALIWVVALAAILMTFPGARAFGASVLASAGLASIVAGLAAQSALANVFAGMQLAFTDAIRVEDVVIVEGENGRIEEITLTYVVVHLWDDRRMILPSTYFTTTPFQNWTRRAAELLGTVEMDLDWRVPVAAMRAELAQLLAHTDLWDQRVGSLQVTEAVGGVVRVRVLLSAPDAGALFDLRCFVREGLVDWLQREAPYALPRTRFQTEPADEDWAPPVVDDESAWGEPGEGGGEPAPEPGEAGAEAAAGPALDPAPVTVAVPAPVPAPVIPPAAPGSATGARPRRTPVRERANLASIERDSRFYTGTIEGMERAKMFRGPGEDVIAEREETAERAHRAEDAPAAPAPAGEGDEQRTVVLRQQDPRG</sequence>
<evidence type="ECO:0000313" key="9">
    <source>
        <dbReference type="Proteomes" id="UP001595955"/>
    </source>
</evidence>
<evidence type="ECO:0000313" key="8">
    <source>
        <dbReference type="EMBL" id="MFC4556275.1"/>
    </source>
</evidence>
<feature type="compositionally biased region" description="Acidic residues" evidence="5">
    <location>
        <begin position="361"/>
        <end position="376"/>
    </location>
</feature>
<feature type="transmembrane region" description="Helical" evidence="6">
    <location>
        <begin position="174"/>
        <end position="197"/>
    </location>
</feature>
<reference evidence="9" key="1">
    <citation type="journal article" date="2019" name="Int. J. Syst. Evol. Microbiol.">
        <title>The Global Catalogue of Microorganisms (GCM) 10K type strain sequencing project: providing services to taxonomists for standard genome sequencing and annotation.</title>
        <authorList>
            <consortium name="The Broad Institute Genomics Platform"/>
            <consortium name="The Broad Institute Genome Sequencing Center for Infectious Disease"/>
            <person name="Wu L."/>
            <person name="Ma J."/>
        </authorList>
    </citation>
    <scope>NUCLEOTIDE SEQUENCE [LARGE SCALE GENOMIC DNA]</scope>
    <source>
        <strain evidence="9">JCM 3369</strain>
    </source>
</reference>
<keyword evidence="9" id="KW-1185">Reference proteome</keyword>
<proteinExistence type="predicted"/>
<dbReference type="InterPro" id="IPR006685">
    <property type="entry name" value="MscS_channel_2nd"/>
</dbReference>
<dbReference type="EMBL" id="JBHSGF010000010">
    <property type="protein sequence ID" value="MFC4556275.1"/>
    <property type="molecule type" value="Genomic_DNA"/>
</dbReference>
<dbReference type="RefSeq" id="WP_122825086.1">
    <property type="nucleotide sequence ID" value="NZ_CP033325.1"/>
</dbReference>
<evidence type="ECO:0000256" key="1">
    <source>
        <dbReference type="ARBA" id="ARBA00004370"/>
    </source>
</evidence>
<dbReference type="InterPro" id="IPR010920">
    <property type="entry name" value="LSM_dom_sf"/>
</dbReference>
<feature type="transmembrane region" description="Helical" evidence="6">
    <location>
        <begin position="20"/>
        <end position="45"/>
    </location>
</feature>
<keyword evidence="4 6" id="KW-0472">Membrane</keyword>
<comment type="subcellular location">
    <subcellularLocation>
        <location evidence="1">Membrane</location>
    </subcellularLocation>
</comment>
<feature type="transmembrane region" description="Helical" evidence="6">
    <location>
        <begin position="147"/>
        <end position="168"/>
    </location>
</feature>
<gene>
    <name evidence="8" type="ORF">ACFO3F_13550</name>
</gene>
<feature type="region of interest" description="Disordered" evidence="5">
    <location>
        <begin position="355"/>
        <end position="401"/>
    </location>
</feature>
<dbReference type="PANTHER" id="PTHR30566">
    <property type="entry name" value="YNAI-RELATED MECHANOSENSITIVE ION CHANNEL"/>
    <property type="match status" value="1"/>
</dbReference>
<dbReference type="PANTHER" id="PTHR30566:SF25">
    <property type="entry name" value="INNER MEMBRANE PROTEIN"/>
    <property type="match status" value="1"/>
</dbReference>
<dbReference type="Proteomes" id="UP001595955">
    <property type="component" value="Unassembled WGS sequence"/>
</dbReference>
<organism evidence="8 9">
    <name type="scientific">Georgenia faecalis</name>
    <dbReference type="NCBI Taxonomy" id="2483799"/>
    <lineage>
        <taxon>Bacteria</taxon>
        <taxon>Bacillati</taxon>
        <taxon>Actinomycetota</taxon>
        <taxon>Actinomycetes</taxon>
        <taxon>Micrococcales</taxon>
        <taxon>Bogoriellaceae</taxon>
        <taxon>Georgenia</taxon>
    </lineage>
</organism>
<evidence type="ECO:0000256" key="2">
    <source>
        <dbReference type="ARBA" id="ARBA00022692"/>
    </source>
</evidence>
<keyword evidence="2 6" id="KW-0812">Transmembrane</keyword>
<evidence type="ECO:0000256" key="3">
    <source>
        <dbReference type="ARBA" id="ARBA00022989"/>
    </source>
</evidence>
<feature type="region of interest" description="Disordered" evidence="5">
    <location>
        <begin position="423"/>
        <end position="449"/>
    </location>
</feature>
<evidence type="ECO:0000256" key="6">
    <source>
        <dbReference type="SAM" id="Phobius"/>
    </source>
</evidence>
<dbReference type="SUPFAM" id="SSF50182">
    <property type="entry name" value="Sm-like ribonucleoproteins"/>
    <property type="match status" value="1"/>
</dbReference>
<evidence type="ECO:0000256" key="4">
    <source>
        <dbReference type="ARBA" id="ARBA00023136"/>
    </source>
</evidence>
<feature type="compositionally biased region" description="Basic and acidic residues" evidence="5">
    <location>
        <begin position="439"/>
        <end position="449"/>
    </location>
</feature>
<feature type="transmembrane region" description="Helical" evidence="6">
    <location>
        <begin position="96"/>
        <end position="120"/>
    </location>
</feature>
<protein>
    <submittedName>
        <fullName evidence="8">Mechanosensitive ion channel family protein</fullName>
    </submittedName>
</protein>
<feature type="region of interest" description="Disordered" evidence="5">
    <location>
        <begin position="466"/>
        <end position="518"/>
    </location>
</feature>
<dbReference type="InterPro" id="IPR023408">
    <property type="entry name" value="MscS_beta-dom_sf"/>
</dbReference>
<keyword evidence="3 6" id="KW-1133">Transmembrane helix</keyword>
<dbReference type="Gene3D" id="1.10.287.1260">
    <property type="match status" value="1"/>
</dbReference>
<dbReference type="Pfam" id="PF00924">
    <property type="entry name" value="MS_channel_2nd"/>
    <property type="match status" value="1"/>
</dbReference>
<accession>A0ABV9DE90</accession>
<feature type="transmembrane region" description="Helical" evidence="6">
    <location>
        <begin position="65"/>
        <end position="84"/>
    </location>
</feature>
<feature type="compositionally biased region" description="Basic and acidic residues" evidence="5">
    <location>
        <begin position="477"/>
        <end position="492"/>
    </location>
</feature>
<name>A0ABV9DE90_9MICO</name>
<comment type="caution">
    <text evidence="8">The sequence shown here is derived from an EMBL/GenBank/DDBJ whole genome shotgun (WGS) entry which is preliminary data.</text>
</comment>
<dbReference type="Gene3D" id="2.30.30.60">
    <property type="match status" value="1"/>
</dbReference>
<evidence type="ECO:0000256" key="5">
    <source>
        <dbReference type="SAM" id="MobiDB-lite"/>
    </source>
</evidence>
<evidence type="ECO:0000259" key="7">
    <source>
        <dbReference type="Pfam" id="PF00924"/>
    </source>
</evidence>
<feature type="compositionally biased region" description="Low complexity" evidence="5">
    <location>
        <begin position="391"/>
        <end position="401"/>
    </location>
</feature>